<evidence type="ECO:0000313" key="3">
    <source>
        <dbReference type="EMBL" id="TCT10544.1"/>
    </source>
</evidence>
<dbReference type="EMBL" id="SMAK01000005">
    <property type="protein sequence ID" value="TCT10544.1"/>
    <property type="molecule type" value="Genomic_DNA"/>
</dbReference>
<dbReference type="GO" id="GO:0016787">
    <property type="term" value="F:hydrolase activity"/>
    <property type="evidence" value="ECO:0007669"/>
    <property type="project" value="UniProtKB-KW"/>
</dbReference>
<protein>
    <submittedName>
        <fullName evidence="3">Putative TIM-barrel fold metal-dependent hydrolase</fullName>
    </submittedName>
</protein>
<evidence type="ECO:0000259" key="2">
    <source>
        <dbReference type="Pfam" id="PF04909"/>
    </source>
</evidence>
<evidence type="ECO:0000256" key="1">
    <source>
        <dbReference type="ARBA" id="ARBA00038310"/>
    </source>
</evidence>
<dbReference type="PANTHER" id="PTHR43569:SF1">
    <property type="entry name" value="BLL3371 PROTEIN"/>
    <property type="match status" value="1"/>
</dbReference>
<keyword evidence="4" id="KW-1185">Reference proteome</keyword>
<accession>A0A4R3MAC6</accession>
<evidence type="ECO:0000313" key="4">
    <source>
        <dbReference type="Proteomes" id="UP000295678"/>
    </source>
</evidence>
<organism evidence="3 4">
    <name type="scientific">Tepidamorphus gemmatus</name>
    <dbReference type="NCBI Taxonomy" id="747076"/>
    <lineage>
        <taxon>Bacteria</taxon>
        <taxon>Pseudomonadati</taxon>
        <taxon>Pseudomonadota</taxon>
        <taxon>Alphaproteobacteria</taxon>
        <taxon>Hyphomicrobiales</taxon>
        <taxon>Tepidamorphaceae</taxon>
        <taxon>Tepidamorphus</taxon>
    </lineage>
</organism>
<dbReference type="Pfam" id="PF04909">
    <property type="entry name" value="Amidohydro_2"/>
    <property type="match status" value="1"/>
</dbReference>
<dbReference type="InterPro" id="IPR032466">
    <property type="entry name" value="Metal_Hydrolase"/>
</dbReference>
<dbReference type="RefSeq" id="WP_132806406.1">
    <property type="nucleotide sequence ID" value="NZ_SMAK01000005.1"/>
</dbReference>
<dbReference type="OrthoDB" id="9787654at2"/>
<comment type="similarity">
    <text evidence="1">Belongs to the metallo-dependent hydrolases superfamily.</text>
</comment>
<reference evidence="3 4" key="1">
    <citation type="submission" date="2019-03" db="EMBL/GenBank/DDBJ databases">
        <title>Genomic Encyclopedia of Type Strains, Phase IV (KMG-IV): sequencing the most valuable type-strain genomes for metagenomic binning, comparative biology and taxonomic classification.</title>
        <authorList>
            <person name="Goeker M."/>
        </authorList>
    </citation>
    <scope>NUCLEOTIDE SEQUENCE [LARGE SCALE GENOMIC DNA]</scope>
    <source>
        <strain evidence="3 4">DSM 19345</strain>
    </source>
</reference>
<proteinExistence type="inferred from homology"/>
<dbReference type="Gene3D" id="3.20.20.140">
    <property type="entry name" value="Metal-dependent hydrolases"/>
    <property type="match status" value="1"/>
</dbReference>
<comment type="caution">
    <text evidence="3">The sequence shown here is derived from an EMBL/GenBank/DDBJ whole genome shotgun (WGS) entry which is preliminary data.</text>
</comment>
<keyword evidence="3" id="KW-0378">Hydrolase</keyword>
<dbReference type="Proteomes" id="UP000295678">
    <property type="component" value="Unassembled WGS sequence"/>
</dbReference>
<dbReference type="InterPro" id="IPR052350">
    <property type="entry name" value="Metallo-dep_Lactonases"/>
</dbReference>
<dbReference type="InterPro" id="IPR006680">
    <property type="entry name" value="Amidohydro-rel"/>
</dbReference>
<feature type="domain" description="Amidohydrolase-related" evidence="2">
    <location>
        <begin position="8"/>
        <end position="300"/>
    </location>
</feature>
<dbReference type="SUPFAM" id="SSF51556">
    <property type="entry name" value="Metallo-dependent hydrolases"/>
    <property type="match status" value="1"/>
</dbReference>
<gene>
    <name evidence="3" type="ORF">EDC22_10542</name>
</gene>
<name>A0A4R3MAC6_9HYPH</name>
<dbReference type="AlphaFoldDB" id="A0A4R3MAC6"/>
<dbReference type="PANTHER" id="PTHR43569">
    <property type="entry name" value="AMIDOHYDROLASE"/>
    <property type="match status" value="1"/>
</dbReference>
<sequence length="300" mass="33397">MPDDFPIVDAHQHFWDLERNYHPWLCDPEPIAFRYGDYSAIRRTYMPSDYRVDSAGHRIVKTVHVEAEWDRSTPVAETRWLESVAAEHGLPSAIVGHAEPDRDDIEEVLAGHAASPLVRGIRHKPAAAARPDEARRGAKGSMDDPKWRAGYALLERFGLSYDLQTPWWHLPAAADLAADFPATQIIINHTGLPADRSPEGLAGWRRALQEVAARPNVALKISGLGRPGLPWTVEANGPIIRDAIAIFGVDRCMFASNYPVDRLAGPFATIFAGFRAAVADLGEAEQRLLFHDNAIRFYRL</sequence>